<dbReference type="OrthoDB" id="277235at2759"/>
<dbReference type="CDD" id="cd14275">
    <property type="entry name" value="UBA_EF-Ts"/>
    <property type="match status" value="1"/>
</dbReference>
<keyword evidence="2 4" id="KW-0251">Elongation factor</keyword>
<dbReference type="InterPro" id="IPR036402">
    <property type="entry name" value="EF-Ts_dimer_sf"/>
</dbReference>
<feature type="domain" description="Translation elongation factor EFTs/EF1B dimerisation" evidence="7">
    <location>
        <begin position="85"/>
        <end position="302"/>
    </location>
</feature>
<dbReference type="AlphaFoldDB" id="A0A7M7L7V2"/>
<accession>A0A7M7L7V2</accession>
<dbReference type="Pfam" id="PF00889">
    <property type="entry name" value="EF_TS"/>
    <property type="match status" value="1"/>
</dbReference>
<dbReference type="Gene3D" id="1.10.8.10">
    <property type="entry name" value="DNA helicase RuvA subunit, C-terminal domain"/>
    <property type="match status" value="1"/>
</dbReference>
<dbReference type="Proteomes" id="UP000594260">
    <property type="component" value="Unplaced"/>
</dbReference>
<dbReference type="PANTHER" id="PTHR11741:SF0">
    <property type="entry name" value="ELONGATION FACTOR TS, MITOCHONDRIAL"/>
    <property type="match status" value="1"/>
</dbReference>
<evidence type="ECO:0000259" key="7">
    <source>
        <dbReference type="Pfam" id="PF00889"/>
    </source>
</evidence>
<dbReference type="InParanoid" id="A0A7M7L7V2"/>
<feature type="compositionally biased region" description="Basic and acidic residues" evidence="6">
    <location>
        <begin position="255"/>
        <end position="264"/>
    </location>
</feature>
<dbReference type="HAMAP" id="MF_00050">
    <property type="entry name" value="EF_Ts"/>
    <property type="match status" value="1"/>
</dbReference>
<dbReference type="InterPro" id="IPR001816">
    <property type="entry name" value="Transl_elong_EFTs/EF1B"/>
</dbReference>
<evidence type="ECO:0000313" key="8">
    <source>
        <dbReference type="EnsemblMetazoa" id="XP_022673126"/>
    </source>
</evidence>
<dbReference type="GeneID" id="111255426"/>
<dbReference type="SUPFAM" id="SSF54713">
    <property type="entry name" value="Elongation factor Ts (EF-Ts), dimerisation domain"/>
    <property type="match status" value="1"/>
</dbReference>
<sequence length="311" mass="34522">MVFLTRLLRVDVCKQSLVTLRKSTGHSFQHCKQALEQTNNDVTQATAWLQAEALKKGWTKLERSEAREAQQGVFAMAGLGSNLVAVTEVNCETDFVARNSELRGFAHKISETLCQEVRKGNLAAGTNLQTLPWEKLSQLVMDGQSVDEGRARLVAKVGEKVGLRQSVIVAAKGDERLAATCHPDGAFGKYGAVMLYKGGDDDVAEKICQHIIGMKPMSIGKLEDLNKELSEKDAAQKVQAKSSENAENLNEDADDHTPQARPSKDNEHRLLMQDFVFDPDTTVGELLQEHGMQITRFYRFECAQEMIENKD</sequence>
<evidence type="ECO:0000256" key="3">
    <source>
        <dbReference type="ARBA" id="ARBA00022917"/>
    </source>
</evidence>
<dbReference type="GO" id="GO:0005739">
    <property type="term" value="C:mitochondrion"/>
    <property type="evidence" value="ECO:0007669"/>
    <property type="project" value="UniProtKB-SubCell"/>
</dbReference>
<evidence type="ECO:0000313" key="9">
    <source>
        <dbReference type="Proteomes" id="UP000594260"/>
    </source>
</evidence>
<feature type="compositionally biased region" description="Polar residues" evidence="6">
    <location>
        <begin position="239"/>
        <end position="248"/>
    </location>
</feature>
<dbReference type="NCBIfam" id="TIGR00116">
    <property type="entry name" value="tsf"/>
    <property type="match status" value="1"/>
</dbReference>
<comment type="subcellular location">
    <subcellularLocation>
        <location evidence="4">Mitochondrion</location>
    </subcellularLocation>
</comment>
<dbReference type="KEGG" id="vde:111255426"/>
<dbReference type="GO" id="GO:0070125">
    <property type="term" value="P:mitochondrial translational elongation"/>
    <property type="evidence" value="ECO:0007669"/>
    <property type="project" value="TreeGrafter"/>
</dbReference>
<dbReference type="PROSITE" id="PS01127">
    <property type="entry name" value="EF_TS_2"/>
    <property type="match status" value="1"/>
</dbReference>
<keyword evidence="9" id="KW-1185">Reference proteome</keyword>
<dbReference type="InterPro" id="IPR014039">
    <property type="entry name" value="Transl_elong_EFTs/EF1B_dimer"/>
</dbReference>
<dbReference type="OMA" id="QEYMLDD"/>
<keyword evidence="3 4" id="KW-0648">Protein biosynthesis</keyword>
<dbReference type="InterPro" id="IPR018101">
    <property type="entry name" value="Transl_elong_Ts_CS"/>
</dbReference>
<dbReference type="InterPro" id="IPR009060">
    <property type="entry name" value="UBA-like_sf"/>
</dbReference>
<dbReference type="Gene3D" id="3.30.479.20">
    <property type="entry name" value="Elongation factor Ts, dimerisation domain"/>
    <property type="match status" value="2"/>
</dbReference>
<evidence type="ECO:0000256" key="6">
    <source>
        <dbReference type="SAM" id="MobiDB-lite"/>
    </source>
</evidence>
<comment type="function">
    <text evidence="4 5">Associates with the EF-Tu.GDP complex and induces the exchange of GDP to GTP. It remains bound to the aminoacyl-tRNA.EF-Tu.GTP complex up to the GTP hydrolysis stage on the ribosome.</text>
</comment>
<evidence type="ECO:0000256" key="4">
    <source>
        <dbReference type="HAMAP-Rule" id="MF_03135"/>
    </source>
</evidence>
<evidence type="ECO:0000256" key="2">
    <source>
        <dbReference type="ARBA" id="ARBA00022768"/>
    </source>
</evidence>
<feature type="region of interest" description="Disordered" evidence="6">
    <location>
        <begin position="238"/>
        <end position="264"/>
    </location>
</feature>
<keyword evidence="4" id="KW-0496">Mitochondrion</keyword>
<dbReference type="PANTHER" id="PTHR11741">
    <property type="entry name" value="ELONGATION FACTOR TS"/>
    <property type="match status" value="1"/>
</dbReference>
<dbReference type="CTD" id="35060"/>
<dbReference type="SUPFAM" id="SSF46934">
    <property type="entry name" value="UBA-like"/>
    <property type="match status" value="1"/>
</dbReference>
<proteinExistence type="inferred from homology"/>
<reference evidence="8" key="1">
    <citation type="submission" date="2021-01" db="UniProtKB">
        <authorList>
            <consortium name="EnsemblMetazoa"/>
        </authorList>
    </citation>
    <scope>IDENTIFICATION</scope>
</reference>
<evidence type="ECO:0000256" key="1">
    <source>
        <dbReference type="ARBA" id="ARBA00005532"/>
    </source>
</evidence>
<dbReference type="GO" id="GO:0003746">
    <property type="term" value="F:translation elongation factor activity"/>
    <property type="evidence" value="ECO:0007669"/>
    <property type="project" value="UniProtKB-UniRule"/>
</dbReference>
<dbReference type="RefSeq" id="XP_022673126.1">
    <property type="nucleotide sequence ID" value="XM_022817391.1"/>
</dbReference>
<evidence type="ECO:0000256" key="5">
    <source>
        <dbReference type="RuleBase" id="RU000642"/>
    </source>
</evidence>
<dbReference type="FunCoup" id="A0A7M7L7V2">
    <property type="interactions" value="1869"/>
</dbReference>
<protein>
    <recommendedName>
        <fullName evidence="4">Elongation factor Ts, mitochondrial</fullName>
        <shortName evidence="4">EF-Ts</shortName>
        <shortName evidence="4">EF-TsMt</shortName>
    </recommendedName>
</protein>
<name>A0A7M7L7V2_VARDE</name>
<comment type="similarity">
    <text evidence="1 4 5">Belongs to the EF-Ts family.</text>
</comment>
<organism evidence="8 9">
    <name type="scientific">Varroa destructor</name>
    <name type="common">Honeybee mite</name>
    <dbReference type="NCBI Taxonomy" id="109461"/>
    <lineage>
        <taxon>Eukaryota</taxon>
        <taxon>Metazoa</taxon>
        <taxon>Ecdysozoa</taxon>
        <taxon>Arthropoda</taxon>
        <taxon>Chelicerata</taxon>
        <taxon>Arachnida</taxon>
        <taxon>Acari</taxon>
        <taxon>Parasitiformes</taxon>
        <taxon>Mesostigmata</taxon>
        <taxon>Gamasina</taxon>
        <taxon>Dermanyssoidea</taxon>
        <taxon>Varroidae</taxon>
        <taxon>Varroa</taxon>
    </lineage>
</organism>
<dbReference type="EnsemblMetazoa" id="XM_022817391">
    <property type="protein sequence ID" value="XP_022673126"/>
    <property type="gene ID" value="LOC111255426"/>
</dbReference>
<dbReference type="Pfam" id="PF25025">
    <property type="entry name" value="EF-Ts_N"/>
    <property type="match status" value="1"/>
</dbReference>